<dbReference type="EC" id="2.1.1.198" evidence="6"/>
<dbReference type="RefSeq" id="WP_020584870.1">
    <property type="nucleotide sequence ID" value="NZ_JOJP01000001.1"/>
</dbReference>
<feature type="domain" description="Tetrapyrrole methylase" evidence="7">
    <location>
        <begin position="6"/>
        <end position="205"/>
    </location>
</feature>
<dbReference type="Gene3D" id="3.40.1010.10">
    <property type="entry name" value="Cobalt-precorrin-4 Transmethylase, Domain 1"/>
    <property type="match status" value="1"/>
</dbReference>
<keyword evidence="10" id="KW-1185">Reference proteome</keyword>
<keyword evidence="1 6" id="KW-0963">Cytoplasm</keyword>
<evidence type="ECO:0000256" key="6">
    <source>
        <dbReference type="HAMAP-Rule" id="MF_01877"/>
    </source>
</evidence>
<keyword evidence="5 6" id="KW-0949">S-adenosyl-L-methionine</keyword>
<evidence type="ECO:0000256" key="5">
    <source>
        <dbReference type="ARBA" id="ARBA00022691"/>
    </source>
</evidence>
<dbReference type="InterPro" id="IPR035996">
    <property type="entry name" value="4pyrrol_Methylase_sf"/>
</dbReference>
<dbReference type="AlphaFoldDB" id="A0A081KED7"/>
<keyword evidence="2 6" id="KW-0698">rRNA processing</keyword>
<dbReference type="InterPro" id="IPR014776">
    <property type="entry name" value="4pyrrole_Mease_sub2"/>
</dbReference>
<dbReference type="GO" id="GO:0070677">
    <property type="term" value="F:rRNA (cytosine-2'-O-)-methyltransferase activity"/>
    <property type="evidence" value="ECO:0007669"/>
    <property type="project" value="UniProtKB-UniRule"/>
</dbReference>
<dbReference type="Pfam" id="PF23016">
    <property type="entry name" value="RsmI_C"/>
    <property type="match status" value="1"/>
</dbReference>
<name>A0A081KED7_9GAMM</name>
<dbReference type="Gene3D" id="3.30.950.10">
    <property type="entry name" value="Methyltransferase, Cobalt-precorrin-4 Transmethylase, Domain 2"/>
    <property type="match status" value="1"/>
</dbReference>
<dbReference type="eggNOG" id="COG0313">
    <property type="taxonomic scope" value="Bacteria"/>
</dbReference>
<dbReference type="CDD" id="cd11648">
    <property type="entry name" value="RsmI"/>
    <property type="match status" value="1"/>
</dbReference>
<comment type="subcellular location">
    <subcellularLocation>
        <location evidence="6">Cytoplasm</location>
    </subcellularLocation>
</comment>
<keyword evidence="3 6" id="KW-0489">Methyltransferase</keyword>
<evidence type="ECO:0000256" key="4">
    <source>
        <dbReference type="ARBA" id="ARBA00022679"/>
    </source>
</evidence>
<proteinExistence type="inferred from homology"/>
<evidence type="ECO:0000256" key="3">
    <source>
        <dbReference type="ARBA" id="ARBA00022603"/>
    </source>
</evidence>
<evidence type="ECO:0000313" key="9">
    <source>
        <dbReference type="EMBL" id="KEI72513.1"/>
    </source>
</evidence>
<dbReference type="FunFam" id="3.30.950.10:FF:000002">
    <property type="entry name" value="Ribosomal RNA small subunit methyltransferase I"/>
    <property type="match status" value="1"/>
</dbReference>
<dbReference type="HAMAP" id="MF_01877">
    <property type="entry name" value="16SrRNA_methyltr_I"/>
    <property type="match status" value="1"/>
</dbReference>
<comment type="similarity">
    <text evidence="6">Belongs to the methyltransferase superfamily. RsmI family.</text>
</comment>
<evidence type="ECO:0000256" key="1">
    <source>
        <dbReference type="ARBA" id="ARBA00022490"/>
    </source>
</evidence>
<dbReference type="InterPro" id="IPR008189">
    <property type="entry name" value="rRNA_ssu_MeTfrase_I"/>
</dbReference>
<comment type="function">
    <text evidence="6">Catalyzes the 2'-O-methylation of the ribose of cytidine 1402 (C1402) in 16S rRNA.</text>
</comment>
<evidence type="ECO:0000313" key="10">
    <source>
        <dbReference type="Proteomes" id="UP000027997"/>
    </source>
</evidence>
<dbReference type="NCBIfam" id="TIGR00096">
    <property type="entry name" value="16S rRNA (cytidine(1402)-2'-O)-methyltransferase"/>
    <property type="match status" value="1"/>
</dbReference>
<accession>A0A081KED7</accession>
<feature type="domain" description="RsmI HTH" evidence="8">
    <location>
        <begin position="236"/>
        <end position="278"/>
    </location>
</feature>
<dbReference type="PANTHER" id="PTHR46111:SF1">
    <property type="entry name" value="RIBOSOMAL RNA SMALL SUBUNIT METHYLTRANSFERASE I"/>
    <property type="match status" value="1"/>
</dbReference>
<comment type="catalytic activity">
    <reaction evidence="6">
        <text>cytidine(1402) in 16S rRNA + S-adenosyl-L-methionine = 2'-O-methylcytidine(1402) in 16S rRNA + S-adenosyl-L-homocysteine + H(+)</text>
        <dbReference type="Rhea" id="RHEA:42924"/>
        <dbReference type="Rhea" id="RHEA-COMP:10285"/>
        <dbReference type="Rhea" id="RHEA-COMP:10286"/>
        <dbReference type="ChEBI" id="CHEBI:15378"/>
        <dbReference type="ChEBI" id="CHEBI:57856"/>
        <dbReference type="ChEBI" id="CHEBI:59789"/>
        <dbReference type="ChEBI" id="CHEBI:74495"/>
        <dbReference type="ChEBI" id="CHEBI:82748"/>
        <dbReference type="EC" id="2.1.1.198"/>
    </reaction>
</comment>
<dbReference type="PROSITE" id="PS01296">
    <property type="entry name" value="RSMI"/>
    <property type="match status" value="1"/>
</dbReference>
<dbReference type="SUPFAM" id="SSF53790">
    <property type="entry name" value="Tetrapyrrole methylase"/>
    <property type="match status" value="1"/>
</dbReference>
<protein>
    <recommendedName>
        <fullName evidence="6">Ribosomal RNA small subunit methyltransferase I</fullName>
        <ecNumber evidence="6">2.1.1.198</ecNumber>
    </recommendedName>
    <alternativeName>
        <fullName evidence="6">16S rRNA 2'-O-ribose C1402 methyltransferase</fullName>
    </alternativeName>
    <alternativeName>
        <fullName evidence="6">rRNA (cytidine-2'-O-)-methyltransferase RsmI</fullName>
    </alternativeName>
</protein>
<dbReference type="Pfam" id="PF00590">
    <property type="entry name" value="TP_methylase"/>
    <property type="match status" value="1"/>
</dbReference>
<dbReference type="InterPro" id="IPR014777">
    <property type="entry name" value="4pyrrole_Mease_sub1"/>
</dbReference>
<comment type="caution">
    <text evidence="9">The sequence shown here is derived from an EMBL/GenBank/DDBJ whole genome shotgun (WGS) entry which is preliminary data.</text>
</comment>
<dbReference type="InterPro" id="IPR053910">
    <property type="entry name" value="RsmI_HTH"/>
</dbReference>
<dbReference type="InterPro" id="IPR000878">
    <property type="entry name" value="4pyrrol_Mease"/>
</dbReference>
<evidence type="ECO:0000256" key="2">
    <source>
        <dbReference type="ARBA" id="ARBA00022552"/>
    </source>
</evidence>
<dbReference type="InterPro" id="IPR018063">
    <property type="entry name" value="SAM_MeTrfase_RsmI_CS"/>
</dbReference>
<keyword evidence="4 6" id="KW-0808">Transferase</keyword>
<dbReference type="GO" id="GO:0005737">
    <property type="term" value="C:cytoplasm"/>
    <property type="evidence" value="ECO:0007669"/>
    <property type="project" value="UniProtKB-SubCell"/>
</dbReference>
<reference evidence="9 10" key="1">
    <citation type="submission" date="2014-06" db="EMBL/GenBank/DDBJ databases">
        <title>Whole Genome Sequences of Three Symbiotic Endozoicomonas Bacteria.</title>
        <authorList>
            <person name="Neave M.J."/>
            <person name="Apprill A."/>
            <person name="Voolstra C.R."/>
        </authorList>
    </citation>
    <scope>NUCLEOTIDE SEQUENCE [LARGE SCALE GENOMIC DNA]</scope>
    <source>
        <strain evidence="9 10">DSM 22380</strain>
    </source>
</reference>
<evidence type="ECO:0000259" key="7">
    <source>
        <dbReference type="Pfam" id="PF00590"/>
    </source>
</evidence>
<dbReference type="EMBL" id="JOJP01000001">
    <property type="protein sequence ID" value="KEI72513.1"/>
    <property type="molecule type" value="Genomic_DNA"/>
</dbReference>
<sequence>MSDSLLYIVSTPIGNLGDMTPRAIEVLRQVDIIAAEDTRHSKRLMNHFGIDTPLTPCHDHNERHQAEMIIRRMQAGETVALISDAGTPLISDPGFYLVRSVREAGFRVVPVPGACAFIAALSVSGLPTDRFYFEGFLPAKGAGRRKRIESLAAFSNTWGVYESPHRIMELLDDLVTVLGSERYIALAREITKTFETILAGTVSEVQAILESDSNQQRGEFVVLVEGHKEKKDSEIGRDIEKMLQRLMVDLPIKKAAAVVADLTGLRKKDLYELGLSIKAGE</sequence>
<dbReference type="FunFam" id="3.40.1010.10:FF:000002">
    <property type="entry name" value="Ribosomal RNA small subunit methyltransferase I"/>
    <property type="match status" value="1"/>
</dbReference>
<dbReference type="PIRSF" id="PIRSF005917">
    <property type="entry name" value="MTase_YraL"/>
    <property type="match status" value="1"/>
</dbReference>
<dbReference type="Proteomes" id="UP000027997">
    <property type="component" value="Unassembled WGS sequence"/>
</dbReference>
<evidence type="ECO:0000259" key="8">
    <source>
        <dbReference type="Pfam" id="PF23016"/>
    </source>
</evidence>
<dbReference type="STRING" id="305900.GV64_18855"/>
<dbReference type="PANTHER" id="PTHR46111">
    <property type="entry name" value="RIBOSOMAL RNA SMALL SUBUNIT METHYLTRANSFERASE I"/>
    <property type="match status" value="1"/>
</dbReference>
<gene>
    <name evidence="6" type="primary">rsmI</name>
    <name evidence="9" type="ORF">GV64_18855</name>
</gene>
<organism evidence="9 10">
    <name type="scientific">Endozoicomonas elysicola</name>
    <dbReference type="NCBI Taxonomy" id="305900"/>
    <lineage>
        <taxon>Bacteria</taxon>
        <taxon>Pseudomonadati</taxon>
        <taxon>Pseudomonadota</taxon>
        <taxon>Gammaproteobacteria</taxon>
        <taxon>Oceanospirillales</taxon>
        <taxon>Endozoicomonadaceae</taxon>
        <taxon>Endozoicomonas</taxon>
    </lineage>
</organism>